<sequence>MKIIEKLIVIKEQNLILTNQRALFWKESSALILSDLHLGKTAHFRKNGIALPSDIIQQDLKRLSTLIHHFKAEKIIIVGDFLHAGKNSEFEIFSDWKTQFPALSIILVKGNHDRVSEKDILELGVSEIHTVYQENEFIFSHQDLKDEPKFVISGHLHPGVILQSSTKRLKFPCYVVTDHQLILPAFSTFTGLDTQNYFPDAQKYIFTQDSIYLIS</sequence>
<evidence type="ECO:0000259" key="1">
    <source>
        <dbReference type="Pfam" id="PF00149"/>
    </source>
</evidence>
<name>A0ABS8A3M7_9FLAO</name>
<proteinExistence type="predicted"/>
<keyword evidence="2" id="KW-0255">Endonuclease</keyword>
<dbReference type="InterPro" id="IPR029052">
    <property type="entry name" value="Metallo-depent_PP-like"/>
</dbReference>
<dbReference type="RefSeq" id="WP_225689183.1">
    <property type="nucleotide sequence ID" value="NZ_JAERSE020000003.1"/>
</dbReference>
<dbReference type="GO" id="GO:0004519">
    <property type="term" value="F:endonuclease activity"/>
    <property type="evidence" value="ECO:0007669"/>
    <property type="project" value="UniProtKB-KW"/>
</dbReference>
<dbReference type="SUPFAM" id="SSF56300">
    <property type="entry name" value="Metallo-dependent phosphatases"/>
    <property type="match status" value="1"/>
</dbReference>
<dbReference type="InterPro" id="IPR026336">
    <property type="entry name" value="PdeM-like"/>
</dbReference>
<dbReference type="PANTHER" id="PTHR39323:SF1">
    <property type="entry name" value="BLR1149 PROTEIN"/>
    <property type="match status" value="1"/>
</dbReference>
<dbReference type="EMBL" id="JAERSE020000003">
    <property type="protein sequence ID" value="MCA6068012.1"/>
    <property type="molecule type" value="Genomic_DNA"/>
</dbReference>
<keyword evidence="2" id="KW-0378">Hydrolase</keyword>
<dbReference type="PIRSF" id="PIRSF000887">
    <property type="entry name" value="Pesterase_MJ0037"/>
    <property type="match status" value="1"/>
</dbReference>
<dbReference type="Gene3D" id="3.60.21.10">
    <property type="match status" value="1"/>
</dbReference>
<dbReference type="NCBIfam" id="TIGR04123">
    <property type="entry name" value="P_estr_lig_assc"/>
    <property type="match status" value="1"/>
</dbReference>
<feature type="domain" description="Calcineurin-like phosphoesterase" evidence="1">
    <location>
        <begin position="31"/>
        <end position="150"/>
    </location>
</feature>
<dbReference type="Pfam" id="PF00149">
    <property type="entry name" value="Metallophos"/>
    <property type="match status" value="1"/>
</dbReference>
<dbReference type="PANTHER" id="PTHR39323">
    <property type="entry name" value="BLR1149 PROTEIN"/>
    <property type="match status" value="1"/>
</dbReference>
<dbReference type="InterPro" id="IPR004843">
    <property type="entry name" value="Calcineurin-like_PHP"/>
</dbReference>
<gene>
    <name evidence="2" type="primary">pdeM</name>
    <name evidence="2" type="ORF">JI747_012525</name>
</gene>
<keyword evidence="2" id="KW-0540">Nuclease</keyword>
<dbReference type="EC" id="3.1.-.-" evidence="2"/>
<dbReference type="InterPro" id="IPR024173">
    <property type="entry name" value="Pesterase_MJ0037-like"/>
</dbReference>
<dbReference type="Proteomes" id="UP000618240">
    <property type="component" value="Unassembled WGS sequence"/>
</dbReference>
<keyword evidence="3" id="KW-1185">Reference proteome</keyword>
<comment type="caution">
    <text evidence="2">The sequence shown here is derived from an EMBL/GenBank/DDBJ whole genome shotgun (WGS) entry which is preliminary data.</text>
</comment>
<evidence type="ECO:0000313" key="2">
    <source>
        <dbReference type="EMBL" id="MCA6068012.1"/>
    </source>
</evidence>
<reference evidence="2 3" key="1">
    <citation type="submission" date="2021-09" db="EMBL/GenBank/DDBJ databases">
        <title>Genome sequencing and assembly of Chryseobacterium sp. RG1.</title>
        <authorList>
            <person name="Chhetri G."/>
        </authorList>
    </citation>
    <scope>NUCLEOTIDE SEQUENCE [LARGE SCALE GENOMIC DNA]</scope>
    <source>
        <strain evidence="2 3">RG1</strain>
    </source>
</reference>
<keyword evidence="2" id="KW-0436">Ligase</keyword>
<evidence type="ECO:0000313" key="3">
    <source>
        <dbReference type="Proteomes" id="UP000618240"/>
    </source>
</evidence>
<organism evidence="2 3">
    <name type="scientific">Chryseobacterium tagetis</name>
    <dbReference type="NCBI Taxonomy" id="2801334"/>
    <lineage>
        <taxon>Bacteria</taxon>
        <taxon>Pseudomonadati</taxon>
        <taxon>Bacteroidota</taxon>
        <taxon>Flavobacteriia</taxon>
        <taxon>Flavobacteriales</taxon>
        <taxon>Weeksellaceae</taxon>
        <taxon>Chryseobacterium group</taxon>
        <taxon>Chryseobacterium</taxon>
    </lineage>
</organism>
<dbReference type="GO" id="GO:0016787">
    <property type="term" value="F:hydrolase activity"/>
    <property type="evidence" value="ECO:0007669"/>
    <property type="project" value="UniProtKB-KW"/>
</dbReference>
<dbReference type="GO" id="GO:0016874">
    <property type="term" value="F:ligase activity"/>
    <property type="evidence" value="ECO:0007669"/>
    <property type="project" value="UniProtKB-KW"/>
</dbReference>
<protein>
    <submittedName>
        <fullName evidence="2">Ligase-associated DNA damage response endonuclease PdeM</fullName>
        <ecNumber evidence="2">3.1.-.-</ecNumber>
    </submittedName>
</protein>
<accession>A0ABS8A3M7</accession>